<keyword evidence="6" id="KW-0482">Metalloprotease</keyword>
<dbReference type="RefSeq" id="WP_003717706.1">
    <property type="nucleotide sequence ID" value="NZ_CAJFIS010000016.1"/>
</dbReference>
<dbReference type="Pfam" id="PF04002">
    <property type="entry name" value="RadC"/>
    <property type="match status" value="1"/>
</dbReference>
<evidence type="ECO:0000256" key="1">
    <source>
        <dbReference type="ARBA" id="ARBA00010243"/>
    </source>
</evidence>
<name>A0AAW5WS23_9LACO</name>
<keyword evidence="3" id="KW-0479">Metal-binding</keyword>
<dbReference type="EMBL" id="JAKHPH010000006">
    <property type="protein sequence ID" value="MCZ3667365.1"/>
    <property type="molecule type" value="Genomic_DNA"/>
</dbReference>
<evidence type="ECO:0000256" key="5">
    <source>
        <dbReference type="ARBA" id="ARBA00022833"/>
    </source>
</evidence>
<evidence type="ECO:0000259" key="7">
    <source>
        <dbReference type="PROSITE" id="PS50249"/>
    </source>
</evidence>
<organism evidence="8 9">
    <name type="scientific">Limosilactobacillus vaginalis</name>
    <dbReference type="NCBI Taxonomy" id="1633"/>
    <lineage>
        <taxon>Bacteria</taxon>
        <taxon>Bacillati</taxon>
        <taxon>Bacillota</taxon>
        <taxon>Bacilli</taxon>
        <taxon>Lactobacillales</taxon>
        <taxon>Lactobacillaceae</taxon>
        <taxon>Limosilactobacillus</taxon>
    </lineage>
</organism>
<evidence type="ECO:0000256" key="3">
    <source>
        <dbReference type="ARBA" id="ARBA00022723"/>
    </source>
</evidence>
<feature type="domain" description="MPN" evidence="7">
    <location>
        <begin position="82"/>
        <end position="204"/>
    </location>
</feature>
<evidence type="ECO:0000256" key="6">
    <source>
        <dbReference type="ARBA" id="ARBA00023049"/>
    </source>
</evidence>
<dbReference type="PROSITE" id="PS01302">
    <property type="entry name" value="UPF0758"/>
    <property type="match status" value="1"/>
</dbReference>
<dbReference type="InterPro" id="IPR001405">
    <property type="entry name" value="UPF0758"/>
</dbReference>
<dbReference type="CDD" id="cd08071">
    <property type="entry name" value="MPN_DUF2466"/>
    <property type="match status" value="1"/>
</dbReference>
<evidence type="ECO:0000256" key="4">
    <source>
        <dbReference type="ARBA" id="ARBA00022801"/>
    </source>
</evidence>
<dbReference type="SUPFAM" id="SSF102712">
    <property type="entry name" value="JAB1/MPN domain"/>
    <property type="match status" value="1"/>
</dbReference>
<dbReference type="InterPro" id="IPR037518">
    <property type="entry name" value="MPN"/>
</dbReference>
<dbReference type="GeneID" id="75081865"/>
<comment type="caution">
    <text evidence="8">The sequence shown here is derived from an EMBL/GenBank/DDBJ whole genome shotgun (WGS) entry which is preliminary data.</text>
</comment>
<protein>
    <submittedName>
        <fullName evidence="8">JAB domain-containing protein</fullName>
    </submittedName>
</protein>
<dbReference type="GO" id="GO:0006508">
    <property type="term" value="P:proteolysis"/>
    <property type="evidence" value="ECO:0007669"/>
    <property type="project" value="UniProtKB-KW"/>
</dbReference>
<dbReference type="GO" id="GO:0008237">
    <property type="term" value="F:metallopeptidase activity"/>
    <property type="evidence" value="ECO:0007669"/>
    <property type="project" value="UniProtKB-KW"/>
</dbReference>
<dbReference type="InterPro" id="IPR020891">
    <property type="entry name" value="UPF0758_CS"/>
</dbReference>
<reference evidence="8" key="1">
    <citation type="submission" date="2022-01" db="EMBL/GenBank/DDBJ databases">
        <title>VMRC isolate genome collection.</title>
        <authorList>
            <person name="France M."/>
            <person name="Rutt L."/>
            <person name="Humphrys M."/>
            <person name="Ravel J."/>
        </authorList>
    </citation>
    <scope>NUCLEOTIDE SEQUENCE</scope>
    <source>
        <strain evidence="8">C0048A1</strain>
    </source>
</reference>
<dbReference type="Proteomes" id="UP001212401">
    <property type="component" value="Unassembled WGS sequence"/>
</dbReference>
<dbReference type="AlphaFoldDB" id="A0AAW5WS23"/>
<evidence type="ECO:0000313" key="8">
    <source>
        <dbReference type="EMBL" id="MCZ3667365.1"/>
    </source>
</evidence>
<keyword evidence="5" id="KW-0862">Zinc</keyword>
<evidence type="ECO:0000313" key="9">
    <source>
        <dbReference type="Proteomes" id="UP001212401"/>
    </source>
</evidence>
<dbReference type="PANTHER" id="PTHR30471:SF3">
    <property type="entry name" value="UPF0758 PROTEIN YEES-RELATED"/>
    <property type="match status" value="1"/>
</dbReference>
<sequence>MFTPESTQYLQLVGRILIDGSEEANVLFRQFIGQYPTPISIKNMTNAEKERLLEEDERMEVLLAAIELGTMVVRSQAPLLGHAYSSQLLSTEMMDRLSGENQESLYLVGTDVHNDIIDIKKMFVGGLSECSVYPDRVFRRALLQSANGIAVVHNHPSGNVEPSSADIAMIKRLEKGSRILGITFLDFLIVGRNSYYSWRENQAFHKNEEEKS</sequence>
<dbReference type="GO" id="GO:0046872">
    <property type="term" value="F:metal ion binding"/>
    <property type="evidence" value="ECO:0007669"/>
    <property type="project" value="UniProtKB-KW"/>
</dbReference>
<accession>A0AAW5WS23</accession>
<dbReference type="InterPro" id="IPR025657">
    <property type="entry name" value="RadC_JAB"/>
</dbReference>
<comment type="similarity">
    <text evidence="1">Belongs to the UPF0758 family.</text>
</comment>
<dbReference type="Gene3D" id="3.40.140.10">
    <property type="entry name" value="Cytidine Deaminase, domain 2"/>
    <property type="match status" value="1"/>
</dbReference>
<evidence type="ECO:0000256" key="2">
    <source>
        <dbReference type="ARBA" id="ARBA00022670"/>
    </source>
</evidence>
<keyword evidence="4" id="KW-0378">Hydrolase</keyword>
<gene>
    <name evidence="8" type="ORF">L2724_03580</name>
</gene>
<keyword evidence="2" id="KW-0645">Protease</keyword>
<dbReference type="PANTHER" id="PTHR30471">
    <property type="entry name" value="DNA REPAIR PROTEIN RADC"/>
    <property type="match status" value="1"/>
</dbReference>
<proteinExistence type="inferred from homology"/>
<dbReference type="PROSITE" id="PS50249">
    <property type="entry name" value="MPN"/>
    <property type="match status" value="1"/>
</dbReference>